<feature type="region of interest" description="Disordered" evidence="1">
    <location>
        <begin position="208"/>
        <end position="252"/>
    </location>
</feature>
<feature type="compositionally biased region" description="Polar residues" evidence="1">
    <location>
        <begin position="241"/>
        <end position="252"/>
    </location>
</feature>
<protein>
    <recommendedName>
        <fullName evidence="2">Synergin gamma C-terminal domain-containing protein</fullName>
    </recommendedName>
</protein>
<feature type="compositionally biased region" description="Acidic residues" evidence="1">
    <location>
        <begin position="157"/>
        <end position="167"/>
    </location>
</feature>
<comment type="caution">
    <text evidence="3">The sequence shown here is derived from an EMBL/GenBank/DDBJ whole genome shotgun (WGS) entry which is preliminary data.</text>
</comment>
<evidence type="ECO:0000313" key="3">
    <source>
        <dbReference type="EMBL" id="THF98706.1"/>
    </source>
</evidence>
<proteinExistence type="predicted"/>
<dbReference type="PANTHER" id="PTHR35701">
    <property type="entry name" value="OS11G0148400 PROTEIN"/>
    <property type="match status" value="1"/>
</dbReference>
<dbReference type="PANTHER" id="PTHR35701:SF1">
    <property type="entry name" value="OS11G0148400 PROTEIN"/>
    <property type="match status" value="1"/>
</dbReference>
<gene>
    <name evidence="3" type="ORF">TEA_015129</name>
</gene>
<dbReference type="Proteomes" id="UP000306102">
    <property type="component" value="Unassembled WGS sequence"/>
</dbReference>
<feature type="domain" description="Synergin gamma C-terminal" evidence="2">
    <location>
        <begin position="920"/>
        <end position="1112"/>
    </location>
</feature>
<sequence>MGVPTFQTCASSAQTPKPHTITKKNPEREREFLAMVDTKAEEDDDEGFGDFTFASFANHALHSDQINGRKSTADYNDDEWGDFVESPLRSELSSGLSTTQSLPNPSKPFDPFGFFPDHSNTPSQSAASPIESVPSHSGSEKTQWMKPKGALPLSIFGDEEQEEEEKEEQSGVVYPSVGDVRNGSNMFIGLAFNDVIANLYNPSQQIKAENGLNSNSNGTNSNSNGLKSNSSGLNSDLFAGNNDNQSSQINTVSDLSSNSNLFAENNDSQSPQIKAVSGLNSNLDLFAGNSDDQGQQINVVSGLNSNSSGLNLNMDIFSGNTGSETFANIYSQSPQNRTQDSNGLNSSSNVSSSNFNFSGMDSNFGVLISNSDPPGGSEEFDGDDDGWEFKDAYSELKVGDGNVEVDGMEERNSEATGVSSDFGNGSRGFGDLFSASNELSGKSREVDISFDFKPLTVAQNDFSFDPFSKSEQNGIENGLNYHSDVGIVDSDEGFGDFECAFTGTGLKQQDKPKVDDISHSESEVEVHASDGKAQVDRKVQGNSEVNGFSSEFGNGSHGSIDLFSASNGFSGKPREVDISFDFKPLTVAQNGFSSDSFFNSEEKGTDQVVETIDSDESFGDFEAAFTGTGQDEPKVNDLSHFEAEVLTSDGKAQGNETMSKNPKGALPLSIFGDEELETDNSLNIEDAFTYAPSSHPRNGISSQGSNISIHDLLSNLYSQAEQIPSVDKTEKLTGYGLDSSDKVLDPSLVKCGDDFDDASWEFRDASSQTRDQTSLHSPGEAHQKFSTKFKLNNYVDFYCKLKDELSFVCKCHLGSLKKAQNTASLSGEDAKAAAIGEEIQEAWKELHKQNVNSEEYSEYQPPRDVCLNEFLEVLHELKFQVLESEYHLSRRLHLAEKDFRSAIELMEHTTSMLSVLTLGSMEDQYIYVSIWFKMISVCAQELKHGSSIWKQLVEKNFKSWMLSEPRGKQFILALGEIYRVVVVLGTSIKLYKPWILSSSVDCTSLYALFEECCTLWSSSGIEEALQGIADPIDFEYHSTVEALRESIMYIHNLDALAIGNHVFNQPVSVCRLSLLTSEAVPEMKMVLWSGENYFLTLANLWANLISSDPPELPHLHVGS</sequence>
<evidence type="ECO:0000259" key="2">
    <source>
        <dbReference type="Pfam" id="PF25999"/>
    </source>
</evidence>
<accession>A0A4V3WJY0</accession>
<feature type="compositionally biased region" description="Polar residues" evidence="1">
    <location>
        <begin position="91"/>
        <end position="104"/>
    </location>
</feature>
<feature type="region of interest" description="Disordered" evidence="1">
    <location>
        <begin position="91"/>
        <end position="178"/>
    </location>
</feature>
<evidence type="ECO:0000256" key="1">
    <source>
        <dbReference type="SAM" id="MobiDB-lite"/>
    </source>
</evidence>
<feature type="compositionally biased region" description="Polar residues" evidence="1">
    <location>
        <begin position="1"/>
        <end position="17"/>
    </location>
</feature>
<reference evidence="3 4" key="1">
    <citation type="journal article" date="2018" name="Proc. Natl. Acad. Sci. U.S.A.">
        <title>Draft genome sequence of Camellia sinensis var. sinensis provides insights into the evolution of the tea genome and tea quality.</title>
        <authorList>
            <person name="Wei C."/>
            <person name="Yang H."/>
            <person name="Wang S."/>
            <person name="Zhao J."/>
            <person name="Liu C."/>
            <person name="Gao L."/>
            <person name="Xia E."/>
            <person name="Lu Y."/>
            <person name="Tai Y."/>
            <person name="She G."/>
            <person name="Sun J."/>
            <person name="Cao H."/>
            <person name="Tong W."/>
            <person name="Gao Q."/>
            <person name="Li Y."/>
            <person name="Deng W."/>
            <person name="Jiang X."/>
            <person name="Wang W."/>
            <person name="Chen Q."/>
            <person name="Zhang S."/>
            <person name="Li H."/>
            <person name="Wu J."/>
            <person name="Wang P."/>
            <person name="Li P."/>
            <person name="Shi C."/>
            <person name="Zheng F."/>
            <person name="Jian J."/>
            <person name="Huang B."/>
            <person name="Shan D."/>
            <person name="Shi M."/>
            <person name="Fang C."/>
            <person name="Yue Y."/>
            <person name="Li F."/>
            <person name="Li D."/>
            <person name="Wei S."/>
            <person name="Han B."/>
            <person name="Jiang C."/>
            <person name="Yin Y."/>
            <person name="Xia T."/>
            <person name="Zhang Z."/>
            <person name="Bennetzen J.L."/>
            <person name="Zhao S."/>
            <person name="Wan X."/>
        </authorList>
    </citation>
    <scope>NUCLEOTIDE SEQUENCE [LARGE SCALE GENOMIC DNA]</scope>
    <source>
        <strain evidence="4">cv. Shuchazao</strain>
        <tissue evidence="3">Leaf</tissue>
    </source>
</reference>
<feature type="compositionally biased region" description="Low complexity" evidence="1">
    <location>
        <begin position="210"/>
        <end position="235"/>
    </location>
</feature>
<dbReference type="Pfam" id="PF25999">
    <property type="entry name" value="SYNRG_C"/>
    <property type="match status" value="1"/>
</dbReference>
<dbReference type="AlphaFoldDB" id="A0A4V3WJY0"/>
<dbReference type="InterPro" id="IPR059024">
    <property type="entry name" value="SYNRG_C"/>
</dbReference>
<dbReference type="EMBL" id="SDRB02012146">
    <property type="protein sequence ID" value="THF98706.1"/>
    <property type="molecule type" value="Genomic_DNA"/>
</dbReference>
<organism evidence="3 4">
    <name type="scientific">Camellia sinensis var. sinensis</name>
    <name type="common">China tea</name>
    <dbReference type="NCBI Taxonomy" id="542762"/>
    <lineage>
        <taxon>Eukaryota</taxon>
        <taxon>Viridiplantae</taxon>
        <taxon>Streptophyta</taxon>
        <taxon>Embryophyta</taxon>
        <taxon>Tracheophyta</taxon>
        <taxon>Spermatophyta</taxon>
        <taxon>Magnoliopsida</taxon>
        <taxon>eudicotyledons</taxon>
        <taxon>Gunneridae</taxon>
        <taxon>Pentapetalae</taxon>
        <taxon>asterids</taxon>
        <taxon>Ericales</taxon>
        <taxon>Theaceae</taxon>
        <taxon>Camellia</taxon>
    </lineage>
</organism>
<keyword evidence="4" id="KW-1185">Reference proteome</keyword>
<feature type="compositionally biased region" description="Polar residues" evidence="1">
    <location>
        <begin position="118"/>
        <end position="127"/>
    </location>
</feature>
<feature type="region of interest" description="Disordered" evidence="1">
    <location>
        <begin position="1"/>
        <end position="28"/>
    </location>
</feature>
<name>A0A4V3WJY0_CAMSN</name>
<evidence type="ECO:0000313" key="4">
    <source>
        <dbReference type="Proteomes" id="UP000306102"/>
    </source>
</evidence>